<evidence type="ECO:0000313" key="12">
    <source>
        <dbReference type="Proteomes" id="UP000235116"/>
    </source>
</evidence>
<feature type="domain" description="Protein kinase" evidence="10">
    <location>
        <begin position="547"/>
        <end position="810"/>
    </location>
</feature>
<dbReference type="SUPFAM" id="SSF48452">
    <property type="entry name" value="TPR-like"/>
    <property type="match status" value="1"/>
</dbReference>
<dbReference type="InterPro" id="IPR017441">
    <property type="entry name" value="Protein_kinase_ATP_BS"/>
</dbReference>
<evidence type="ECO:0000259" key="10">
    <source>
        <dbReference type="PROSITE" id="PS50011"/>
    </source>
</evidence>
<evidence type="ECO:0000256" key="6">
    <source>
        <dbReference type="ARBA" id="ARBA00022840"/>
    </source>
</evidence>
<dbReference type="InterPro" id="IPR008271">
    <property type="entry name" value="Ser/Thr_kinase_AS"/>
</dbReference>
<keyword evidence="12" id="KW-1185">Reference proteome</keyword>
<dbReference type="InterPro" id="IPR019734">
    <property type="entry name" value="TPR_rpt"/>
</dbReference>
<feature type="repeat" description="TPR" evidence="7">
    <location>
        <begin position="470"/>
        <end position="503"/>
    </location>
</feature>
<dbReference type="AlphaFoldDB" id="A0A2K9LKX5"/>
<keyword evidence="6 8" id="KW-0067">ATP-binding</keyword>
<dbReference type="PROSITE" id="PS00108">
    <property type="entry name" value="PROTEIN_KINASE_ST"/>
    <property type="match status" value="1"/>
</dbReference>
<feature type="transmembrane region" description="Helical" evidence="9">
    <location>
        <begin position="348"/>
        <end position="367"/>
    </location>
</feature>
<dbReference type="SUPFAM" id="SSF56112">
    <property type="entry name" value="Protein kinase-like (PK-like)"/>
    <property type="match status" value="1"/>
</dbReference>
<dbReference type="PANTHER" id="PTHR43289">
    <property type="entry name" value="MITOGEN-ACTIVATED PROTEIN KINASE KINASE KINASE 20-RELATED"/>
    <property type="match status" value="1"/>
</dbReference>
<dbReference type="GO" id="GO:0005524">
    <property type="term" value="F:ATP binding"/>
    <property type="evidence" value="ECO:0007669"/>
    <property type="project" value="UniProtKB-UniRule"/>
</dbReference>
<dbReference type="Gene3D" id="1.10.510.10">
    <property type="entry name" value="Transferase(Phosphotransferase) domain 1"/>
    <property type="match status" value="1"/>
</dbReference>
<organism evidence="11 12">
    <name type="scientific">Ketobacter alkanivorans</name>
    <dbReference type="NCBI Taxonomy" id="1917421"/>
    <lineage>
        <taxon>Bacteria</taxon>
        <taxon>Pseudomonadati</taxon>
        <taxon>Pseudomonadota</taxon>
        <taxon>Gammaproteobacteria</taxon>
        <taxon>Pseudomonadales</taxon>
        <taxon>Ketobacteraceae</taxon>
        <taxon>Ketobacter</taxon>
    </lineage>
</organism>
<dbReference type="InterPro" id="IPR011009">
    <property type="entry name" value="Kinase-like_dom_sf"/>
</dbReference>
<keyword evidence="7" id="KW-0802">TPR repeat</keyword>
<dbReference type="Gene3D" id="3.30.200.20">
    <property type="entry name" value="Phosphorylase Kinase, domain 1"/>
    <property type="match status" value="1"/>
</dbReference>
<keyword evidence="9" id="KW-0812">Transmembrane</keyword>
<dbReference type="Pfam" id="PF00069">
    <property type="entry name" value="Pkinase"/>
    <property type="match status" value="1"/>
</dbReference>
<evidence type="ECO:0000256" key="7">
    <source>
        <dbReference type="PROSITE-ProRule" id="PRU00339"/>
    </source>
</evidence>
<keyword evidence="4 8" id="KW-0547">Nucleotide-binding</keyword>
<evidence type="ECO:0000313" key="11">
    <source>
        <dbReference type="EMBL" id="AUM12887.1"/>
    </source>
</evidence>
<dbReference type="EC" id="2.7.11.1" evidence="1"/>
<gene>
    <name evidence="11" type="ORF">Kalk_10845</name>
</gene>
<dbReference type="SMART" id="SM00220">
    <property type="entry name" value="S_TKc"/>
    <property type="match status" value="1"/>
</dbReference>
<reference evidence="12" key="1">
    <citation type="submission" date="2017-08" db="EMBL/GenBank/DDBJ databases">
        <title>Direct submision.</title>
        <authorList>
            <person name="Kim S.-J."/>
            <person name="Rhee S.-K."/>
        </authorList>
    </citation>
    <scope>NUCLEOTIDE SEQUENCE [LARGE SCALE GENOMIC DNA]</scope>
    <source>
        <strain evidence="12">GI5</strain>
    </source>
</reference>
<dbReference type="EMBL" id="CP022684">
    <property type="protein sequence ID" value="AUM12887.1"/>
    <property type="molecule type" value="Genomic_DNA"/>
</dbReference>
<keyword evidence="3" id="KW-0808">Transferase</keyword>
<keyword evidence="9" id="KW-0472">Membrane</keyword>
<feature type="transmembrane region" description="Helical" evidence="9">
    <location>
        <begin position="401"/>
        <end position="422"/>
    </location>
</feature>
<evidence type="ECO:0000256" key="3">
    <source>
        <dbReference type="ARBA" id="ARBA00022679"/>
    </source>
</evidence>
<feature type="binding site" evidence="8">
    <location>
        <position position="576"/>
    </location>
    <ligand>
        <name>ATP</name>
        <dbReference type="ChEBI" id="CHEBI:30616"/>
    </ligand>
</feature>
<dbReference type="PROSITE" id="PS50011">
    <property type="entry name" value="PROTEIN_KINASE_DOM"/>
    <property type="match status" value="1"/>
</dbReference>
<protein>
    <recommendedName>
        <fullName evidence="1">non-specific serine/threonine protein kinase</fullName>
        <ecNumber evidence="1">2.7.11.1</ecNumber>
    </recommendedName>
</protein>
<accession>A0A2K9LKX5</accession>
<feature type="transmembrane region" description="Helical" evidence="9">
    <location>
        <begin position="374"/>
        <end position="395"/>
    </location>
</feature>
<evidence type="ECO:0000256" key="8">
    <source>
        <dbReference type="PROSITE-ProRule" id="PRU10141"/>
    </source>
</evidence>
<sequence>MSGRTSATMSLLNRWLQGLISLRGLVLISAILLLSGVIRPDSVQVLEGWYYQLGQRLSGAAATKADIALIELEQETLLQLQRDPAQSELLPLLLNNDALVALILPEPLREHDVAAERLLNWLEKSATAPESVQAWQRQNQRFQQLQQQLQQGDILLGLTQAAVAAFPEQAYPLLELDSLPWQSLDWVPAPVLNVIRQWLQQRNQLQMSGWPVDPRLEGPAYRAVDTAQAAAPHQLIWQQESQFHPDLALALYLRQVARTLAIQEEPTIVFRSDYAVEMAHIKQPISRSGTVWIPAVGAASFPRYSQAQALAQHPNEKVWIMAADQQALESVGATLLALQNQSTQYQPYWNLWLQAVLLIIGVIYLVWVQPMLRATMALMLAAFVITTLSVVQVAWQLSYQQVLPLPLVMAWFVAGSGCMLLWKQRRRQWNRLHWEHHNVSYQLGQQWYQQGRMEEALVALRPCRSTQAVTSLLYDIAVQQERKRQYQEAAQTYQRVVERKPKFKDAAKRALALQQLSEPAQVVTDFSATHSLVMPSQDLSKPILGRYEIERELGRGAMGVVYLGLDPKIARRVAIKTLSYREFDTAQLNAIKERFFREAEAAGRLNHPNIVTVYDVGEETDLAFIAMDYVEGKSLDRCVSTSTLLPVVEVYDIIAAVADALHYAHQQNIVHRDIKPGNIMYDQNSGQIKVADFGIARIVDDSKTKTGDMLGSPVYMSPEQLKGTKVTGVSDIYSLGVTFYQLLTGALPFTGDSIANLAYHILNKKYVSVRELRPELSAGAVRVVNKALHKEPSKRYETAGEMADAVRGLMAREFGRRDSRDNRKAS</sequence>
<evidence type="ECO:0000256" key="1">
    <source>
        <dbReference type="ARBA" id="ARBA00012513"/>
    </source>
</evidence>
<keyword evidence="2" id="KW-0723">Serine/threonine-protein kinase</keyword>
<dbReference type="KEGG" id="kak:Kalk_10845"/>
<evidence type="ECO:0000256" key="9">
    <source>
        <dbReference type="SAM" id="Phobius"/>
    </source>
</evidence>
<dbReference type="FunFam" id="1.10.510.10:FF:000021">
    <property type="entry name" value="Serine/threonine protein kinase"/>
    <property type="match status" value="1"/>
</dbReference>
<keyword evidence="9" id="KW-1133">Transmembrane helix</keyword>
<dbReference type="Gene3D" id="1.25.40.10">
    <property type="entry name" value="Tetratricopeptide repeat domain"/>
    <property type="match status" value="1"/>
</dbReference>
<keyword evidence="5" id="KW-0418">Kinase</keyword>
<evidence type="ECO:0000256" key="4">
    <source>
        <dbReference type="ARBA" id="ARBA00022741"/>
    </source>
</evidence>
<dbReference type="Proteomes" id="UP000235116">
    <property type="component" value="Chromosome"/>
</dbReference>
<proteinExistence type="predicted"/>
<dbReference type="CDD" id="cd14014">
    <property type="entry name" value="STKc_PknB_like"/>
    <property type="match status" value="1"/>
</dbReference>
<feature type="transmembrane region" description="Helical" evidence="9">
    <location>
        <begin position="20"/>
        <end position="38"/>
    </location>
</feature>
<dbReference type="InterPro" id="IPR011990">
    <property type="entry name" value="TPR-like_helical_dom_sf"/>
</dbReference>
<dbReference type="GO" id="GO:0004674">
    <property type="term" value="F:protein serine/threonine kinase activity"/>
    <property type="evidence" value="ECO:0007669"/>
    <property type="project" value="UniProtKB-KW"/>
</dbReference>
<dbReference type="PROSITE" id="PS00107">
    <property type="entry name" value="PROTEIN_KINASE_ATP"/>
    <property type="match status" value="1"/>
</dbReference>
<evidence type="ECO:0000256" key="5">
    <source>
        <dbReference type="ARBA" id="ARBA00022777"/>
    </source>
</evidence>
<evidence type="ECO:0000256" key="2">
    <source>
        <dbReference type="ARBA" id="ARBA00022527"/>
    </source>
</evidence>
<name>A0A2K9LKX5_9GAMM</name>
<dbReference type="PANTHER" id="PTHR43289:SF30">
    <property type="entry name" value="NON-SPECIFIC SERINE_THREONINE PROTEIN KINASE"/>
    <property type="match status" value="1"/>
</dbReference>
<dbReference type="PROSITE" id="PS50005">
    <property type="entry name" value="TPR"/>
    <property type="match status" value="1"/>
</dbReference>
<dbReference type="InterPro" id="IPR000719">
    <property type="entry name" value="Prot_kinase_dom"/>
</dbReference>